<dbReference type="SUPFAM" id="SSF51735">
    <property type="entry name" value="NAD(P)-binding Rossmann-fold domains"/>
    <property type="match status" value="1"/>
</dbReference>
<sequence length="380" mass="40225">MSRVLVTGAAGFIGSRIAEFLRAADHEVVGVDALIPAAHPVDAGLPDGVHRVDVADHEAIVALLDGVDVVCHQAAMVGAGVDASDAPRYARENDFGTARLLAAMFDAGCARLVLASSMVVYGAGRFLDADGTPVHPVGDRRPEDLRAGTFEHLRDGQPLRWTLTDEDTPFAPSTSYAASKCAQEHYARAWSEQTGGSVVALRYHNVYGPWMPRDTPYAGVASVFRSRLAAGLAPLVFEDGGQMRDFVHVDDVAQANGCAIDATDADGFRALNVCSGTPISIGTVARLLSEATGGPVPEITGGFRLGDVRHVVADPRRAQEHIGFRAMIPPDEGIARFASEPLRRSAGQAPAGMSGKVTSNRLPESRLDATIDPEWASTRP</sequence>
<protein>
    <submittedName>
        <fullName evidence="3">NAD-dependent epimerase/dehydratase family protein</fullName>
    </submittedName>
</protein>
<dbReference type="Gene3D" id="3.40.50.720">
    <property type="entry name" value="NAD(P)-binding Rossmann-like Domain"/>
    <property type="match status" value="1"/>
</dbReference>
<organism evidence="3 4">
    <name type="scientific">Gordonia hankookensis</name>
    <dbReference type="NCBI Taxonomy" id="589403"/>
    <lineage>
        <taxon>Bacteria</taxon>
        <taxon>Bacillati</taxon>
        <taxon>Actinomycetota</taxon>
        <taxon>Actinomycetes</taxon>
        <taxon>Mycobacteriales</taxon>
        <taxon>Gordoniaceae</taxon>
        <taxon>Gordonia</taxon>
    </lineage>
</organism>
<dbReference type="InterPro" id="IPR001509">
    <property type="entry name" value="Epimerase_deHydtase"/>
</dbReference>
<feature type="domain" description="NAD-dependent epimerase/dehydratase" evidence="2">
    <location>
        <begin position="164"/>
        <end position="273"/>
    </location>
</feature>
<dbReference type="PANTHER" id="PTHR43245:SF13">
    <property type="entry name" value="UDP-D-APIOSE_UDP-D-XYLOSE SYNTHASE 2"/>
    <property type="match status" value="1"/>
</dbReference>
<evidence type="ECO:0000313" key="4">
    <source>
        <dbReference type="Proteomes" id="UP000602395"/>
    </source>
</evidence>
<dbReference type="EMBL" id="JACWMS010000001">
    <property type="protein sequence ID" value="MBD1318569.1"/>
    <property type="molecule type" value="Genomic_DNA"/>
</dbReference>
<dbReference type="RefSeq" id="WP_164308870.1">
    <property type="nucleotide sequence ID" value="NZ_BAABAD010000003.1"/>
</dbReference>
<reference evidence="3 4" key="1">
    <citation type="submission" date="2020-09" db="EMBL/GenBank/DDBJ databases">
        <title>Novel species in genus Gordonia.</title>
        <authorList>
            <person name="Zhang G."/>
        </authorList>
    </citation>
    <scope>NUCLEOTIDE SEQUENCE [LARGE SCALE GENOMIC DNA]</scope>
    <source>
        <strain evidence="3 4">ON-33</strain>
    </source>
</reference>
<evidence type="ECO:0000259" key="2">
    <source>
        <dbReference type="Pfam" id="PF01370"/>
    </source>
</evidence>
<comment type="caution">
    <text evidence="3">The sequence shown here is derived from an EMBL/GenBank/DDBJ whole genome shotgun (WGS) entry which is preliminary data.</text>
</comment>
<proteinExistence type="predicted"/>
<accession>A0ABR7W9Z5</accession>
<dbReference type="Pfam" id="PF01370">
    <property type="entry name" value="Epimerase"/>
    <property type="match status" value="2"/>
</dbReference>
<dbReference type="PANTHER" id="PTHR43245">
    <property type="entry name" value="BIFUNCTIONAL POLYMYXIN RESISTANCE PROTEIN ARNA"/>
    <property type="match status" value="1"/>
</dbReference>
<keyword evidence="4" id="KW-1185">Reference proteome</keyword>
<name>A0ABR7W9Z5_9ACTN</name>
<feature type="domain" description="NAD-dependent epimerase/dehydratase" evidence="2">
    <location>
        <begin position="4"/>
        <end position="133"/>
    </location>
</feature>
<feature type="region of interest" description="Disordered" evidence="1">
    <location>
        <begin position="344"/>
        <end position="380"/>
    </location>
</feature>
<dbReference type="Proteomes" id="UP000602395">
    <property type="component" value="Unassembled WGS sequence"/>
</dbReference>
<evidence type="ECO:0000313" key="3">
    <source>
        <dbReference type="EMBL" id="MBD1318569.1"/>
    </source>
</evidence>
<evidence type="ECO:0000256" key="1">
    <source>
        <dbReference type="SAM" id="MobiDB-lite"/>
    </source>
</evidence>
<dbReference type="InterPro" id="IPR050177">
    <property type="entry name" value="Lipid_A_modif_metabolic_enz"/>
</dbReference>
<gene>
    <name evidence="3" type="ORF">IDF66_03150</name>
</gene>
<dbReference type="InterPro" id="IPR036291">
    <property type="entry name" value="NAD(P)-bd_dom_sf"/>
</dbReference>